<name>A0A6C0ALX6_9ZZZZ</name>
<proteinExistence type="predicted"/>
<reference evidence="1" key="1">
    <citation type="journal article" date="2020" name="Nature">
        <title>Giant virus diversity and host interactions through global metagenomics.</title>
        <authorList>
            <person name="Schulz F."/>
            <person name="Roux S."/>
            <person name="Paez-Espino D."/>
            <person name="Jungbluth S."/>
            <person name="Walsh D.A."/>
            <person name="Denef V.J."/>
            <person name="McMahon K.D."/>
            <person name="Konstantinidis K.T."/>
            <person name="Eloe-Fadrosh E.A."/>
            <person name="Kyrpides N.C."/>
            <person name="Woyke T."/>
        </authorList>
    </citation>
    <scope>NUCLEOTIDE SEQUENCE</scope>
    <source>
        <strain evidence="1">GVMAG-S-1091796-13</strain>
    </source>
</reference>
<organism evidence="1">
    <name type="scientific">viral metagenome</name>
    <dbReference type="NCBI Taxonomy" id="1070528"/>
    <lineage>
        <taxon>unclassified sequences</taxon>
        <taxon>metagenomes</taxon>
        <taxon>organismal metagenomes</taxon>
    </lineage>
</organism>
<dbReference type="AlphaFoldDB" id="A0A6C0ALX6"/>
<sequence length="160" mass="17744">MGNYASVGDSYTKSDSDVRYPLKTALDVAIENSNTGLAARYTKTESDLKFQEKGNYATLSDVESKMKLFPSVDNIYTKTDSDSTFLKKVDAANMYQPLGGEYASISFVNDKFAGLEKSIKTDAINLGEYSLSTNTESQLCLKRKDETQTFCFDGKIVIKK</sequence>
<accession>A0A6C0ALX6</accession>
<evidence type="ECO:0000313" key="1">
    <source>
        <dbReference type="EMBL" id="QHS80794.1"/>
    </source>
</evidence>
<protein>
    <submittedName>
        <fullName evidence="1">Uncharacterized protein</fullName>
    </submittedName>
</protein>
<dbReference type="EMBL" id="MN740720">
    <property type="protein sequence ID" value="QHS80794.1"/>
    <property type="molecule type" value="Genomic_DNA"/>
</dbReference>